<dbReference type="InterPro" id="IPR024607">
    <property type="entry name" value="Sulfatase_CS"/>
</dbReference>
<dbReference type="GO" id="GO:0046872">
    <property type="term" value="F:metal ion binding"/>
    <property type="evidence" value="ECO:0007669"/>
    <property type="project" value="UniProtKB-KW"/>
</dbReference>
<evidence type="ECO:0000256" key="2">
    <source>
        <dbReference type="ARBA" id="ARBA00022723"/>
    </source>
</evidence>
<accession>A0A0F9ART0</accession>
<protein>
    <recommendedName>
        <fullName evidence="5">Sulfatase N-terminal domain-containing protein</fullName>
    </recommendedName>
</protein>
<organism evidence="6">
    <name type="scientific">marine sediment metagenome</name>
    <dbReference type="NCBI Taxonomy" id="412755"/>
    <lineage>
        <taxon>unclassified sequences</taxon>
        <taxon>metagenomes</taxon>
        <taxon>ecological metagenomes</taxon>
    </lineage>
</organism>
<dbReference type="GO" id="GO:0004065">
    <property type="term" value="F:arylsulfatase activity"/>
    <property type="evidence" value="ECO:0007669"/>
    <property type="project" value="TreeGrafter"/>
</dbReference>
<keyword evidence="4" id="KW-0106">Calcium</keyword>
<dbReference type="EMBL" id="LAZR01041327">
    <property type="protein sequence ID" value="KKL12274.1"/>
    <property type="molecule type" value="Genomic_DNA"/>
</dbReference>
<evidence type="ECO:0000259" key="5">
    <source>
        <dbReference type="Pfam" id="PF00884"/>
    </source>
</evidence>
<evidence type="ECO:0000256" key="3">
    <source>
        <dbReference type="ARBA" id="ARBA00022801"/>
    </source>
</evidence>
<sequence length="222" mass="25774">MSGKRPNILLITSDQQHYSTLGSVNDKIRTPALDRLCNEGTRFDRAYCPNPTCTPTRASIITGMYPSQHGAWSLGTKLFEDVPTIGEMLMRAGYYTSLIGKAHFQPVKTRYGMESIECQPIVRDLDFWREFHGPWYGFEHVETARMHGNESHVGQHYAIWMEEHGLKNWPDYFDPWPPQPKKDNLYHEGFRVWDLPEQMHYSVWTGERTVAQLERAAAEDRP</sequence>
<proteinExistence type="inferred from homology"/>
<dbReference type="AlphaFoldDB" id="A0A0F9ART0"/>
<dbReference type="InterPro" id="IPR000917">
    <property type="entry name" value="Sulfatase_N"/>
</dbReference>
<keyword evidence="3" id="KW-0378">Hydrolase</keyword>
<comment type="similarity">
    <text evidence="1">Belongs to the sulfatase family.</text>
</comment>
<evidence type="ECO:0000256" key="1">
    <source>
        <dbReference type="ARBA" id="ARBA00008779"/>
    </source>
</evidence>
<evidence type="ECO:0000313" key="6">
    <source>
        <dbReference type="EMBL" id="KKL12274.1"/>
    </source>
</evidence>
<dbReference type="Gene3D" id="3.40.720.10">
    <property type="entry name" value="Alkaline Phosphatase, subunit A"/>
    <property type="match status" value="1"/>
</dbReference>
<feature type="domain" description="Sulfatase N-terminal" evidence="5">
    <location>
        <begin position="6"/>
        <end position="111"/>
    </location>
</feature>
<feature type="non-terminal residue" evidence="6">
    <location>
        <position position="222"/>
    </location>
</feature>
<dbReference type="PANTHER" id="PTHR42693">
    <property type="entry name" value="ARYLSULFATASE FAMILY MEMBER"/>
    <property type="match status" value="1"/>
</dbReference>
<comment type="caution">
    <text evidence="6">The sequence shown here is derived from an EMBL/GenBank/DDBJ whole genome shotgun (WGS) entry which is preliminary data.</text>
</comment>
<dbReference type="PANTHER" id="PTHR42693:SF53">
    <property type="entry name" value="ENDO-4-O-SULFATASE"/>
    <property type="match status" value="1"/>
</dbReference>
<dbReference type="SUPFAM" id="SSF53649">
    <property type="entry name" value="Alkaline phosphatase-like"/>
    <property type="match status" value="1"/>
</dbReference>
<keyword evidence="2" id="KW-0479">Metal-binding</keyword>
<dbReference type="InterPro" id="IPR017850">
    <property type="entry name" value="Alkaline_phosphatase_core_sf"/>
</dbReference>
<dbReference type="Pfam" id="PF00884">
    <property type="entry name" value="Sulfatase"/>
    <property type="match status" value="1"/>
</dbReference>
<reference evidence="6" key="1">
    <citation type="journal article" date="2015" name="Nature">
        <title>Complex archaea that bridge the gap between prokaryotes and eukaryotes.</title>
        <authorList>
            <person name="Spang A."/>
            <person name="Saw J.H."/>
            <person name="Jorgensen S.L."/>
            <person name="Zaremba-Niedzwiedzka K."/>
            <person name="Martijn J."/>
            <person name="Lind A.E."/>
            <person name="van Eijk R."/>
            <person name="Schleper C."/>
            <person name="Guy L."/>
            <person name="Ettema T.J."/>
        </authorList>
    </citation>
    <scope>NUCLEOTIDE SEQUENCE</scope>
</reference>
<dbReference type="PROSITE" id="PS00523">
    <property type="entry name" value="SULFATASE_1"/>
    <property type="match status" value="1"/>
</dbReference>
<name>A0A0F9ART0_9ZZZZ</name>
<dbReference type="InterPro" id="IPR050738">
    <property type="entry name" value="Sulfatase"/>
</dbReference>
<evidence type="ECO:0000256" key="4">
    <source>
        <dbReference type="ARBA" id="ARBA00022837"/>
    </source>
</evidence>
<gene>
    <name evidence="6" type="ORF">LCGC14_2537410</name>
</gene>